<feature type="domain" description="3-deoxy-D-manno-octulosonic-acid transferase N-terminal" evidence="11">
    <location>
        <begin position="43"/>
        <end position="224"/>
    </location>
</feature>
<evidence type="ECO:0000259" key="11">
    <source>
        <dbReference type="Pfam" id="PF04413"/>
    </source>
</evidence>
<evidence type="ECO:0000256" key="8">
    <source>
        <dbReference type="PIRSR" id="PIRSR639901-1"/>
    </source>
</evidence>
<sequence>MKPAAVAAPLAGMFYNAPLTLSWPLLLLYYLVRSKTDGKYRSNLRERMGVSLPPRSSRTSRRIWIHALSVGETVSVTPLVKELKIRCPELEVVVSSATESGRRIAEDQLAPFAALFFTLPHDFPWAMKKVVERIRPDLFVLVETDIWPNLLASLRRSRIPALLLNGRISPGSFRKLVPWKAWIGGLYRAFDLIFAQSAEDRERYLAMGALPEKVVAAGNLKFDASGSLPTAEESAALRESAGIDPGRSVWIAGSTHEGEEDLLLRVHRSLLLEHPRLLLILAPRQPTRRSEVLALCESHDLSAVARSSGRTAHDGSVYLLDTMGELSRFYALADVAYIGGSMVPFGGHNPLEAIRHGKPALWGPHLFNFREIEKDLLEAGCACCVPHAAQLENTMRSCLADSAKRERMRTAAIEFMASHPGPGPKLARLILERMTRCGRPSGRGGVPEPRNTGE</sequence>
<dbReference type="GO" id="GO:0005886">
    <property type="term" value="C:plasma membrane"/>
    <property type="evidence" value="ECO:0007669"/>
    <property type="project" value="UniProtKB-SubCell"/>
</dbReference>
<evidence type="ECO:0000256" key="2">
    <source>
        <dbReference type="ARBA" id="ARBA00006380"/>
    </source>
</evidence>
<proteinExistence type="inferred from homology"/>
<evidence type="ECO:0000313" key="13">
    <source>
        <dbReference type="Proteomes" id="UP000001784"/>
    </source>
</evidence>
<evidence type="ECO:0000313" key="12">
    <source>
        <dbReference type="EMBL" id="ABK19422.1"/>
    </source>
</evidence>
<dbReference type="EC" id="2.4.99.12" evidence="3 10"/>
<keyword evidence="13" id="KW-1185">Reference proteome</keyword>
<dbReference type="PANTHER" id="PTHR42755:SF1">
    <property type="entry name" value="3-DEOXY-D-MANNO-OCTULOSONIC ACID TRANSFERASE, MITOCHONDRIAL-RELATED"/>
    <property type="match status" value="1"/>
</dbReference>
<comment type="function">
    <text evidence="10">Involved in lipopolysaccharide (LPS) biosynthesis. Catalyzes the transfer of 3-deoxy-D-manno-octulosonate (Kdo) residue(s) from CMP-Kdo to lipid IV(A), the tetraacyldisaccharide-1,4'-bisphosphate precursor of lipid A.</text>
</comment>
<keyword evidence="5 10" id="KW-0808">Transferase</keyword>
<keyword evidence="10" id="KW-0448">Lipopolysaccharide biosynthesis</keyword>
<dbReference type="PANTHER" id="PTHR42755">
    <property type="entry name" value="3-DEOXY-MANNO-OCTULOSONATE CYTIDYLYLTRANSFERASE"/>
    <property type="match status" value="1"/>
</dbReference>
<reference evidence="12 13" key="1">
    <citation type="submission" date="2006-10" db="EMBL/GenBank/DDBJ databases">
        <title>Complete sequence of Syntrophobacter fumaroxidans MPOB.</title>
        <authorList>
            <consortium name="US DOE Joint Genome Institute"/>
            <person name="Copeland A."/>
            <person name="Lucas S."/>
            <person name="Lapidus A."/>
            <person name="Barry K."/>
            <person name="Detter J.C."/>
            <person name="Glavina del Rio T."/>
            <person name="Hammon N."/>
            <person name="Israni S."/>
            <person name="Pitluck S."/>
            <person name="Goltsman E.G."/>
            <person name="Martinez M."/>
            <person name="Schmutz J."/>
            <person name="Larimer F."/>
            <person name="Land M."/>
            <person name="Hauser L."/>
            <person name="Kyrpides N."/>
            <person name="Kim E."/>
            <person name="Boone D.R."/>
            <person name="Brockman F."/>
            <person name="Culley D."/>
            <person name="Ferry J."/>
            <person name="Gunsalus R."/>
            <person name="McInerney M.J."/>
            <person name="Morrison M."/>
            <person name="Plugge C."/>
            <person name="Rohlin L."/>
            <person name="Scholten J."/>
            <person name="Sieber J."/>
            <person name="Stams A.J.M."/>
            <person name="Worm P."/>
            <person name="Henstra A.M."/>
            <person name="Richardson P."/>
        </authorList>
    </citation>
    <scope>NUCLEOTIDE SEQUENCE [LARGE SCALE GENOMIC DNA]</scope>
    <source>
        <strain evidence="13">DSM 10017 / MPOB</strain>
    </source>
</reference>
<dbReference type="OrthoDB" id="9789797at2"/>
<evidence type="ECO:0000256" key="7">
    <source>
        <dbReference type="ARBA" id="ARBA00049183"/>
    </source>
</evidence>
<dbReference type="GO" id="GO:0009245">
    <property type="term" value="P:lipid A biosynthetic process"/>
    <property type="evidence" value="ECO:0007669"/>
    <property type="project" value="TreeGrafter"/>
</dbReference>
<keyword evidence="10" id="KW-0472">Membrane</keyword>
<protein>
    <recommendedName>
        <fullName evidence="4 10">3-deoxy-D-manno-octulosonic acid transferase</fullName>
        <shortName evidence="10">Kdo transferase</shortName>
        <ecNumber evidence="3 10">2.4.99.12</ecNumber>
    </recommendedName>
    <alternativeName>
        <fullName evidence="6 10">Lipid IV(A) 3-deoxy-D-manno-octulosonic acid transferase</fullName>
    </alternativeName>
</protein>
<evidence type="ECO:0000256" key="5">
    <source>
        <dbReference type="ARBA" id="ARBA00022679"/>
    </source>
</evidence>
<dbReference type="eggNOG" id="COG1519">
    <property type="taxonomic scope" value="Bacteria"/>
</dbReference>
<organism evidence="12 13">
    <name type="scientific">Syntrophobacter fumaroxidans (strain DSM 10017 / MPOB)</name>
    <dbReference type="NCBI Taxonomy" id="335543"/>
    <lineage>
        <taxon>Bacteria</taxon>
        <taxon>Pseudomonadati</taxon>
        <taxon>Thermodesulfobacteriota</taxon>
        <taxon>Syntrophobacteria</taxon>
        <taxon>Syntrophobacterales</taxon>
        <taxon>Syntrophobacteraceae</taxon>
        <taxon>Syntrophobacter</taxon>
    </lineage>
</organism>
<comment type="subcellular location">
    <subcellularLocation>
        <location evidence="10">Cell membrane</location>
    </subcellularLocation>
</comment>
<dbReference type="KEGG" id="sfu:Sfum_3752"/>
<dbReference type="GO" id="GO:0043842">
    <property type="term" value="F:Kdo transferase activity"/>
    <property type="evidence" value="ECO:0007669"/>
    <property type="project" value="UniProtKB-EC"/>
</dbReference>
<dbReference type="Pfam" id="PF04413">
    <property type="entry name" value="Glycos_transf_N"/>
    <property type="match status" value="1"/>
</dbReference>
<evidence type="ECO:0000256" key="10">
    <source>
        <dbReference type="RuleBase" id="RU365103"/>
    </source>
</evidence>
<dbReference type="FunFam" id="3.40.50.2000:FF:000032">
    <property type="entry name" value="3-deoxy-D-manno-octulosonic acid transferase"/>
    <property type="match status" value="1"/>
</dbReference>
<accession>A0LPS0</accession>
<dbReference type="Gene3D" id="3.40.50.11720">
    <property type="entry name" value="3-Deoxy-D-manno-octulosonic-acid transferase, N-terminal domain"/>
    <property type="match status" value="1"/>
</dbReference>
<dbReference type="SUPFAM" id="SSF53756">
    <property type="entry name" value="UDP-Glycosyltransferase/glycogen phosphorylase"/>
    <property type="match status" value="1"/>
</dbReference>
<comment type="pathway">
    <text evidence="1 10">Bacterial outer membrane biogenesis; LPS core biosynthesis.</text>
</comment>
<keyword evidence="10" id="KW-1003">Cell membrane</keyword>
<evidence type="ECO:0000256" key="6">
    <source>
        <dbReference type="ARBA" id="ARBA00031445"/>
    </source>
</evidence>
<dbReference type="UniPathway" id="UPA00958"/>
<feature type="site" description="Transition state stabilizer" evidence="9">
    <location>
        <position position="143"/>
    </location>
</feature>
<dbReference type="RefSeq" id="WP_011700547.1">
    <property type="nucleotide sequence ID" value="NC_008554.1"/>
</dbReference>
<evidence type="ECO:0000256" key="9">
    <source>
        <dbReference type="PIRSR" id="PIRSR639901-2"/>
    </source>
</evidence>
<dbReference type="InterPro" id="IPR038107">
    <property type="entry name" value="Glycos_transf_N_sf"/>
</dbReference>
<evidence type="ECO:0000256" key="3">
    <source>
        <dbReference type="ARBA" id="ARBA00012621"/>
    </source>
</evidence>
<dbReference type="InterPro" id="IPR039901">
    <property type="entry name" value="Kdotransferase"/>
</dbReference>
<dbReference type="FunCoup" id="A0LPS0">
    <property type="interactions" value="253"/>
</dbReference>
<dbReference type="CAZy" id="GT30">
    <property type="family name" value="Glycosyltransferase Family 30"/>
</dbReference>
<gene>
    <name evidence="12" type="ordered locus">Sfum_3752</name>
</gene>
<dbReference type="GO" id="GO:0009244">
    <property type="term" value="P:lipopolysaccharide core region biosynthetic process"/>
    <property type="evidence" value="ECO:0007669"/>
    <property type="project" value="UniProtKB-UniRule"/>
</dbReference>
<dbReference type="Proteomes" id="UP000001784">
    <property type="component" value="Chromosome"/>
</dbReference>
<dbReference type="InterPro" id="IPR007507">
    <property type="entry name" value="Glycos_transf_N"/>
</dbReference>
<dbReference type="AlphaFoldDB" id="A0LPS0"/>
<comment type="catalytic activity">
    <reaction evidence="7 10">
        <text>lipid IVA (E. coli) + CMP-3-deoxy-beta-D-manno-octulosonate = alpha-Kdo-(2-&gt;6)-lipid IVA (E. coli) + CMP + H(+)</text>
        <dbReference type="Rhea" id="RHEA:28066"/>
        <dbReference type="ChEBI" id="CHEBI:15378"/>
        <dbReference type="ChEBI" id="CHEBI:58603"/>
        <dbReference type="ChEBI" id="CHEBI:60364"/>
        <dbReference type="ChEBI" id="CHEBI:60377"/>
        <dbReference type="ChEBI" id="CHEBI:85987"/>
        <dbReference type="EC" id="2.4.99.12"/>
    </reaction>
</comment>
<feature type="site" description="Transition state stabilizer" evidence="9">
    <location>
        <position position="221"/>
    </location>
</feature>
<feature type="active site" description="Proton acceptor" evidence="8">
    <location>
        <position position="72"/>
    </location>
</feature>
<comment type="similarity">
    <text evidence="2">Belongs to the glycosyltransferase group 1 family. Glycosyltransferase 30 subfamily.</text>
</comment>
<name>A0LPS0_SYNFM</name>
<dbReference type="InParanoid" id="A0LPS0"/>
<evidence type="ECO:0000256" key="1">
    <source>
        <dbReference type="ARBA" id="ARBA00004713"/>
    </source>
</evidence>
<dbReference type="STRING" id="335543.Sfum_3752"/>
<dbReference type="HOGENOM" id="CLU_036146_2_0_7"/>
<dbReference type="EMBL" id="CP000478">
    <property type="protein sequence ID" value="ABK19422.1"/>
    <property type="molecule type" value="Genomic_DNA"/>
</dbReference>
<dbReference type="Gene3D" id="3.40.50.2000">
    <property type="entry name" value="Glycogen Phosphorylase B"/>
    <property type="match status" value="1"/>
</dbReference>
<evidence type="ECO:0000256" key="4">
    <source>
        <dbReference type="ARBA" id="ARBA00019077"/>
    </source>
</evidence>